<dbReference type="AlphaFoldDB" id="A0A4Z1FLH8"/>
<protein>
    <recommendedName>
        <fullName evidence="3">LysM domain-containing protein</fullName>
    </recommendedName>
</protein>
<organism evidence="1 2">
    <name type="scientific">Botrytis paeoniae</name>
    <dbReference type="NCBI Taxonomy" id="278948"/>
    <lineage>
        <taxon>Eukaryota</taxon>
        <taxon>Fungi</taxon>
        <taxon>Dikarya</taxon>
        <taxon>Ascomycota</taxon>
        <taxon>Pezizomycotina</taxon>
        <taxon>Leotiomycetes</taxon>
        <taxon>Helotiales</taxon>
        <taxon>Sclerotiniaceae</taxon>
        <taxon>Botrytis</taxon>
    </lineage>
</organism>
<sequence>MCFIFFSKVENSVLSPVSPISNFGITQAASLYNGLHRTVLSADISDACDAALNTELNCESLIQLTPYSIQSTKWTTSSLDLLCTTACRTGLAALHSVSQTACPGDTFSIDGNSMSLHDLVDLIDYKWGLICLKDTSTNDYCLDVEDSWNITTMVANGAATWPVNPQKCYLDSSQGVWEHLTDENGTCTEPDWEELDSVFDTSGRDDMSAMDYYVDAADPIDDDNYGWVSALDFDEYPLEIQCSSCFLQKFKTGYESAWGNTWDEVTEQVWANMQRNCELDEVFTPAHNVSGVIVIDDIVSAPPPVTTDCPQNISITSSEIYTCQEAVVKFKIPTAGLYNLNNDLDCRGLTDRILCAPMSCPILVVNTGATDSANSDVPVSTVVLKYTNLTLADFYSYNYFISEDFVIQNHTVCIGFVAPQHQLPCI</sequence>
<accession>A0A4Z1FLH8</accession>
<keyword evidence="2" id="KW-1185">Reference proteome</keyword>
<comment type="caution">
    <text evidence="1">The sequence shown here is derived from an EMBL/GenBank/DDBJ whole genome shotgun (WGS) entry which is preliminary data.</text>
</comment>
<evidence type="ECO:0008006" key="3">
    <source>
        <dbReference type="Google" id="ProtNLM"/>
    </source>
</evidence>
<evidence type="ECO:0000313" key="2">
    <source>
        <dbReference type="Proteomes" id="UP000297910"/>
    </source>
</evidence>
<reference evidence="1 2" key="1">
    <citation type="submission" date="2017-12" db="EMBL/GenBank/DDBJ databases">
        <title>Comparative genomics of Botrytis spp.</title>
        <authorList>
            <person name="Valero-Jimenez C.A."/>
            <person name="Tapia P."/>
            <person name="Veloso J."/>
            <person name="Silva-Moreno E."/>
            <person name="Staats M."/>
            <person name="Valdes J.H."/>
            <person name="Van Kan J.A.L."/>
        </authorList>
    </citation>
    <scope>NUCLEOTIDE SEQUENCE [LARGE SCALE GENOMIC DNA]</scope>
    <source>
        <strain evidence="1 2">Bp0003</strain>
    </source>
</reference>
<dbReference type="EMBL" id="PQXI01000164">
    <property type="protein sequence ID" value="TGO22517.1"/>
    <property type="molecule type" value="Genomic_DNA"/>
</dbReference>
<gene>
    <name evidence="1" type="ORF">BPAE_0164g00040</name>
</gene>
<dbReference type="Proteomes" id="UP000297910">
    <property type="component" value="Unassembled WGS sequence"/>
</dbReference>
<proteinExistence type="predicted"/>
<evidence type="ECO:0000313" key="1">
    <source>
        <dbReference type="EMBL" id="TGO22517.1"/>
    </source>
</evidence>
<name>A0A4Z1FLH8_9HELO</name>